<sequence>MSENAITFSELRKIQKEERRSEELKELDDNFFIKVGDYLDRKKDASEDNREYKNAKRVFRKILSLREDKIVKNARLSLKSNIQASELNMLPREQELFRRMKQEFNKHRDEVQEVTDEHRGSNTTEEIEEPEIEETTEEPSQMEEVTETEKTEEQKEDGLDPEEGYEIVEITSEVPEFMGTDLEAYGPFEEGEQAEIPEDNAEILVNRGNAEQLS</sequence>
<dbReference type="Gene3D" id="3.40.5.50">
    <property type="match status" value="1"/>
</dbReference>
<evidence type="ECO:0000259" key="3">
    <source>
        <dbReference type="Pfam" id="PF22090"/>
    </source>
</evidence>
<feature type="region of interest" description="Disordered" evidence="1">
    <location>
        <begin position="107"/>
        <end position="164"/>
    </location>
</feature>
<dbReference type="SUPFAM" id="SSF158573">
    <property type="entry name" value="GINS helical bundle-like"/>
    <property type="match status" value="1"/>
</dbReference>
<dbReference type="RefSeq" id="WP_153549935.1">
    <property type="nucleotide sequence ID" value="NZ_CP040089.1"/>
</dbReference>
<evidence type="ECO:0000259" key="2">
    <source>
        <dbReference type="Pfam" id="PF05916"/>
    </source>
</evidence>
<feature type="compositionally biased region" description="Basic and acidic residues" evidence="1">
    <location>
        <begin position="147"/>
        <end position="158"/>
    </location>
</feature>
<dbReference type="InterPro" id="IPR054314">
    <property type="entry name" value="Gins51_C"/>
</dbReference>
<name>A0A5Q0UF69_9ARCH</name>
<evidence type="ECO:0000313" key="5">
    <source>
        <dbReference type="Proteomes" id="UP000377803"/>
    </source>
</evidence>
<keyword evidence="5" id="KW-1185">Reference proteome</keyword>
<gene>
    <name evidence="4" type="primary">ginS</name>
    <name evidence="4" type="ORF">LC1Nh_0293</name>
</gene>
<reference evidence="5" key="1">
    <citation type="submission" date="2019-05" db="EMBL/GenBank/DDBJ databases">
        <title>Candidatus Nanohalobium constans, a novel model system to study the DPANN nano-sized archaea: genomic and physiological characterization of a nanoarchaeon co-cultured with its chitinotrophic host.</title>
        <authorList>
            <person name="La Cono V."/>
            <person name="Arcadi E."/>
            <person name="Crisafi F."/>
            <person name="Denaro R."/>
            <person name="La Spada G."/>
            <person name="Messina E."/>
            <person name="Smedile F."/>
            <person name="Toshchakov S.V."/>
            <person name="Shevchenko M.A."/>
            <person name="Golyshin P.N."/>
            <person name="Golyshina O.V."/>
            <person name="Ferrer M."/>
            <person name="Rohde M."/>
            <person name="Mushegian A."/>
            <person name="Sorokin D.Y."/>
            <person name="Giuliano L."/>
            <person name="Yakimov M.M."/>
        </authorList>
    </citation>
    <scope>NUCLEOTIDE SEQUENCE [LARGE SCALE GENOMIC DNA]</scope>
    <source>
        <strain evidence="5">LC1Nh</strain>
    </source>
</reference>
<accession>A0A5Q0UF69</accession>
<organism evidence="4 5">
    <name type="scientific">Candidatus Nanohalobium constans</name>
    <dbReference type="NCBI Taxonomy" id="2565781"/>
    <lineage>
        <taxon>Archaea</taxon>
        <taxon>Candidatus Nanohalarchaeota</taxon>
        <taxon>Candidatus Nanohalobia</taxon>
        <taxon>Candidatus Nanohalobiales</taxon>
        <taxon>Candidatus Nanohalobiaceae</taxon>
        <taxon>Candidatus Nanohalobium</taxon>
    </lineage>
</organism>
<dbReference type="Proteomes" id="UP000377803">
    <property type="component" value="Chromosome"/>
</dbReference>
<dbReference type="Pfam" id="PF22090">
    <property type="entry name" value="Gins51_C"/>
    <property type="match status" value="1"/>
</dbReference>
<evidence type="ECO:0000256" key="1">
    <source>
        <dbReference type="SAM" id="MobiDB-lite"/>
    </source>
</evidence>
<dbReference type="KEGG" id="ncon:LC1Nh_0293"/>
<dbReference type="OrthoDB" id="82417at2157"/>
<dbReference type="Pfam" id="PF05916">
    <property type="entry name" value="Sld5"/>
    <property type="match status" value="1"/>
</dbReference>
<protein>
    <submittedName>
        <fullName evidence="4">DNA replication factor GINS</fullName>
    </submittedName>
</protein>
<feature type="compositionally biased region" description="Acidic residues" evidence="1">
    <location>
        <begin position="125"/>
        <end position="146"/>
    </location>
</feature>
<feature type="region of interest" description="Disordered" evidence="1">
    <location>
        <begin position="193"/>
        <end position="214"/>
    </location>
</feature>
<dbReference type="EMBL" id="CP040089">
    <property type="protein sequence ID" value="QGA80196.1"/>
    <property type="molecule type" value="Genomic_DNA"/>
</dbReference>
<dbReference type="GeneID" id="42364676"/>
<evidence type="ECO:0000313" key="4">
    <source>
        <dbReference type="EMBL" id="QGA80196.1"/>
    </source>
</evidence>
<feature type="domain" description="GINS subunit" evidence="2">
    <location>
        <begin position="10"/>
        <end position="109"/>
    </location>
</feature>
<feature type="domain" description="Gins51 C-terminal" evidence="3">
    <location>
        <begin position="168"/>
        <end position="212"/>
    </location>
</feature>
<dbReference type="InterPro" id="IPR036224">
    <property type="entry name" value="GINS_bundle-like_dom_sf"/>
</dbReference>
<feature type="compositionally biased region" description="Basic and acidic residues" evidence="1">
    <location>
        <begin position="107"/>
        <end position="120"/>
    </location>
</feature>
<dbReference type="CDD" id="cd21695">
    <property type="entry name" value="GINS_B_archaea_Gins51"/>
    <property type="match status" value="1"/>
</dbReference>
<dbReference type="CDD" id="cd11714">
    <property type="entry name" value="GINS_A_archaea"/>
    <property type="match status" value="1"/>
</dbReference>
<dbReference type="AlphaFoldDB" id="A0A5Q0UF69"/>
<proteinExistence type="predicted"/>
<dbReference type="InterPro" id="IPR021151">
    <property type="entry name" value="GINS_A"/>
</dbReference>